<gene>
    <name evidence="2" type="ORF">OFLC_LOCUS12031</name>
</gene>
<evidence type="ECO:0000313" key="3">
    <source>
        <dbReference type="Proteomes" id="UP000267606"/>
    </source>
</evidence>
<evidence type="ECO:0000313" key="4">
    <source>
        <dbReference type="WBParaSite" id="OFLC_0001203101-mRNA-1"/>
    </source>
</evidence>
<dbReference type="Proteomes" id="UP000267606">
    <property type="component" value="Unassembled WGS sequence"/>
</dbReference>
<organism evidence="4">
    <name type="scientific">Onchocerca flexuosa</name>
    <dbReference type="NCBI Taxonomy" id="387005"/>
    <lineage>
        <taxon>Eukaryota</taxon>
        <taxon>Metazoa</taxon>
        <taxon>Ecdysozoa</taxon>
        <taxon>Nematoda</taxon>
        <taxon>Chromadorea</taxon>
        <taxon>Rhabditida</taxon>
        <taxon>Spirurina</taxon>
        <taxon>Spiruromorpha</taxon>
        <taxon>Filarioidea</taxon>
        <taxon>Onchocercidae</taxon>
        <taxon>Onchocerca</taxon>
    </lineage>
</organism>
<reference evidence="2 3" key="2">
    <citation type="submission" date="2018-11" db="EMBL/GenBank/DDBJ databases">
        <authorList>
            <consortium name="Pathogen Informatics"/>
        </authorList>
    </citation>
    <scope>NUCLEOTIDE SEQUENCE [LARGE SCALE GENOMIC DNA]</scope>
</reference>
<feature type="chain" id="PRO_5044552659" evidence="1">
    <location>
        <begin position="22"/>
        <end position="50"/>
    </location>
</feature>
<evidence type="ECO:0000313" key="2">
    <source>
        <dbReference type="EMBL" id="VDO81304.1"/>
    </source>
</evidence>
<proteinExistence type="predicted"/>
<accession>A0A183HX19</accession>
<keyword evidence="3" id="KW-1185">Reference proteome</keyword>
<sequence length="50" mass="5750">MFIFSMIDLLLYFFIIPETRGKKLPDHMPGEVLEKEELTTHKSVIVVGAD</sequence>
<reference evidence="4" key="1">
    <citation type="submission" date="2016-06" db="UniProtKB">
        <authorList>
            <consortium name="WormBaseParasite"/>
        </authorList>
    </citation>
    <scope>IDENTIFICATION</scope>
</reference>
<dbReference type="STRING" id="387005.A0A183HX19"/>
<dbReference type="AlphaFoldDB" id="A0A183HX19"/>
<feature type="signal peptide" evidence="1">
    <location>
        <begin position="1"/>
        <end position="21"/>
    </location>
</feature>
<protein>
    <submittedName>
        <fullName evidence="4">Transcriptional regulator</fullName>
    </submittedName>
</protein>
<keyword evidence="1" id="KW-0732">Signal</keyword>
<evidence type="ECO:0000256" key="1">
    <source>
        <dbReference type="SAM" id="SignalP"/>
    </source>
</evidence>
<dbReference type="EMBL" id="UZAJ01018154">
    <property type="protein sequence ID" value="VDO81304.1"/>
    <property type="molecule type" value="Genomic_DNA"/>
</dbReference>
<name>A0A183HX19_9BILA</name>
<dbReference type="WBParaSite" id="OFLC_0001203101-mRNA-1">
    <property type="protein sequence ID" value="OFLC_0001203101-mRNA-1"/>
    <property type="gene ID" value="OFLC_0001203101"/>
</dbReference>